<dbReference type="GO" id="GO:0032259">
    <property type="term" value="P:methylation"/>
    <property type="evidence" value="ECO:0007669"/>
    <property type="project" value="UniProtKB-KW"/>
</dbReference>
<dbReference type="PROSITE" id="PS50110">
    <property type="entry name" value="RESPONSE_REGULATORY"/>
    <property type="match status" value="1"/>
</dbReference>
<dbReference type="SMART" id="SM00448">
    <property type="entry name" value="REC"/>
    <property type="match status" value="1"/>
</dbReference>
<dbReference type="PIRSF" id="PIRSF000876">
    <property type="entry name" value="RR_chemtxs_CheB"/>
    <property type="match status" value="1"/>
</dbReference>
<comment type="domain">
    <text evidence="6">Contains a C-terminal catalytic domain, and an N-terminal region which modulates catalytic activity.</text>
</comment>
<dbReference type="EMBL" id="JAAIVB010000013">
    <property type="protein sequence ID" value="NEX60556.1"/>
    <property type="molecule type" value="Genomic_DNA"/>
</dbReference>
<dbReference type="GO" id="GO:0000156">
    <property type="term" value="F:phosphorelay response regulator activity"/>
    <property type="evidence" value="ECO:0007669"/>
    <property type="project" value="InterPro"/>
</dbReference>
<feature type="active site" evidence="6 7">
    <location>
        <position position="281"/>
    </location>
</feature>
<dbReference type="EC" id="3.1.1.61" evidence="6"/>
<dbReference type="Pfam" id="PF01339">
    <property type="entry name" value="CheB_methylest"/>
    <property type="match status" value="1"/>
</dbReference>
<keyword evidence="11" id="KW-0808">Transferase</keyword>
<comment type="catalytic activity">
    <reaction evidence="5 6">
        <text>[protein]-L-glutamate 5-O-methyl ester + H2O = L-glutamyl-[protein] + methanol + H(+)</text>
        <dbReference type="Rhea" id="RHEA:23236"/>
        <dbReference type="Rhea" id="RHEA-COMP:10208"/>
        <dbReference type="Rhea" id="RHEA-COMP:10311"/>
        <dbReference type="ChEBI" id="CHEBI:15377"/>
        <dbReference type="ChEBI" id="CHEBI:15378"/>
        <dbReference type="ChEBI" id="CHEBI:17790"/>
        <dbReference type="ChEBI" id="CHEBI:29973"/>
        <dbReference type="ChEBI" id="CHEBI:82795"/>
        <dbReference type="EC" id="3.1.1.61"/>
    </reaction>
</comment>
<feature type="domain" description="CheB-type methylesterase" evidence="10">
    <location>
        <begin position="149"/>
        <end position="339"/>
    </location>
</feature>
<evidence type="ECO:0000313" key="12">
    <source>
        <dbReference type="Proteomes" id="UP000482155"/>
    </source>
</evidence>
<dbReference type="CDD" id="cd16432">
    <property type="entry name" value="CheB_Rec"/>
    <property type="match status" value="1"/>
</dbReference>
<dbReference type="Gene3D" id="3.40.50.2300">
    <property type="match status" value="1"/>
</dbReference>
<dbReference type="InterPro" id="IPR008248">
    <property type="entry name" value="CheB-like"/>
</dbReference>
<dbReference type="Proteomes" id="UP000482155">
    <property type="component" value="Unassembled WGS sequence"/>
</dbReference>
<comment type="catalytic activity">
    <reaction evidence="6">
        <text>L-glutaminyl-[protein] + H2O = L-glutamyl-[protein] + NH4(+)</text>
        <dbReference type="Rhea" id="RHEA:16441"/>
        <dbReference type="Rhea" id="RHEA-COMP:10207"/>
        <dbReference type="Rhea" id="RHEA-COMP:10208"/>
        <dbReference type="ChEBI" id="CHEBI:15377"/>
        <dbReference type="ChEBI" id="CHEBI:28938"/>
        <dbReference type="ChEBI" id="CHEBI:29973"/>
        <dbReference type="ChEBI" id="CHEBI:30011"/>
        <dbReference type="EC" id="3.5.1.44"/>
    </reaction>
</comment>
<dbReference type="PROSITE" id="PS50122">
    <property type="entry name" value="CHEB"/>
    <property type="match status" value="1"/>
</dbReference>
<evidence type="ECO:0000256" key="6">
    <source>
        <dbReference type="HAMAP-Rule" id="MF_00099"/>
    </source>
</evidence>
<dbReference type="PANTHER" id="PTHR42872">
    <property type="entry name" value="PROTEIN-GLUTAMATE METHYLESTERASE/PROTEIN-GLUTAMINE GLUTAMINASE"/>
    <property type="match status" value="1"/>
</dbReference>
<evidence type="ECO:0000256" key="8">
    <source>
        <dbReference type="PROSITE-ProRule" id="PRU00169"/>
    </source>
</evidence>
<comment type="subcellular location">
    <subcellularLocation>
        <location evidence="6">Cytoplasm</location>
    </subcellularLocation>
</comment>
<protein>
    <recommendedName>
        <fullName evidence="6">Protein-glutamate methylesterase/protein-glutamine glutaminase</fullName>
        <ecNumber evidence="6">3.1.1.61</ecNumber>
        <ecNumber evidence="6">3.5.1.44</ecNumber>
    </recommendedName>
</protein>
<dbReference type="PANTHER" id="PTHR42872:SF6">
    <property type="entry name" value="PROTEIN-GLUTAMATE METHYLESTERASE_PROTEIN-GLUTAMINE GLUTAMINASE"/>
    <property type="match status" value="1"/>
</dbReference>
<keyword evidence="12" id="KW-1185">Reference proteome</keyword>
<dbReference type="RefSeq" id="WP_163961058.1">
    <property type="nucleotide sequence ID" value="NZ_JAAIVB010000013.1"/>
</dbReference>
<dbReference type="CDD" id="cd17541">
    <property type="entry name" value="REC_CheB-like"/>
    <property type="match status" value="1"/>
</dbReference>
<comment type="similarity">
    <text evidence="6">Belongs to the CheB family.</text>
</comment>
<evidence type="ECO:0000259" key="10">
    <source>
        <dbReference type="PROSITE" id="PS50122"/>
    </source>
</evidence>
<dbReference type="SUPFAM" id="SSF52738">
    <property type="entry name" value="Methylesterase CheB, C-terminal domain"/>
    <property type="match status" value="1"/>
</dbReference>
<dbReference type="InterPro" id="IPR001789">
    <property type="entry name" value="Sig_transdc_resp-reg_receiver"/>
</dbReference>
<evidence type="ECO:0000256" key="7">
    <source>
        <dbReference type="PROSITE-ProRule" id="PRU00050"/>
    </source>
</evidence>
<feature type="domain" description="Response regulatory" evidence="9">
    <location>
        <begin position="2"/>
        <end position="119"/>
    </location>
</feature>
<dbReference type="HAMAP" id="MF_00099">
    <property type="entry name" value="CheB_chemtxs"/>
    <property type="match status" value="1"/>
</dbReference>
<evidence type="ECO:0000259" key="9">
    <source>
        <dbReference type="PROSITE" id="PS50110"/>
    </source>
</evidence>
<organism evidence="11 12">
    <name type="scientific">Noviherbaspirillum galbum</name>
    <dbReference type="NCBI Taxonomy" id="2709383"/>
    <lineage>
        <taxon>Bacteria</taxon>
        <taxon>Pseudomonadati</taxon>
        <taxon>Pseudomonadota</taxon>
        <taxon>Betaproteobacteria</taxon>
        <taxon>Burkholderiales</taxon>
        <taxon>Oxalobacteraceae</taxon>
        <taxon>Noviherbaspirillum</taxon>
    </lineage>
</organism>
<evidence type="ECO:0000256" key="2">
    <source>
        <dbReference type="ARBA" id="ARBA00022500"/>
    </source>
</evidence>
<dbReference type="NCBIfam" id="NF009206">
    <property type="entry name" value="PRK12555.1"/>
    <property type="match status" value="1"/>
</dbReference>
<dbReference type="SUPFAM" id="SSF52172">
    <property type="entry name" value="CheY-like"/>
    <property type="match status" value="1"/>
</dbReference>
<keyword evidence="1 6" id="KW-0963">Cytoplasm</keyword>
<comment type="function">
    <text evidence="6">Involved in chemotaxis. Part of a chemotaxis signal transduction system that modulates chemotaxis in response to various stimuli. Catalyzes the demethylation of specific methylglutamate residues introduced into the chemoreceptors (methyl-accepting chemotaxis proteins or MCP) by CheR. Also mediates the irreversible deamidation of specific glutamine residues to glutamic acid.</text>
</comment>
<reference evidence="11 12" key="1">
    <citation type="submission" date="2020-02" db="EMBL/GenBank/DDBJ databases">
        <authorList>
            <person name="Kim M.K."/>
        </authorList>
    </citation>
    <scope>NUCLEOTIDE SEQUENCE [LARGE SCALE GENOMIC DNA]</scope>
    <source>
        <strain evidence="11 12">17J57-3</strain>
    </source>
</reference>
<feature type="active site" evidence="6 7">
    <location>
        <position position="161"/>
    </location>
</feature>
<dbReference type="InterPro" id="IPR000673">
    <property type="entry name" value="Sig_transdc_resp-reg_Me-estase"/>
</dbReference>
<feature type="active site" evidence="6 7">
    <location>
        <position position="188"/>
    </location>
</feature>
<sequence length="355" mass="37408">MKIAIANDVTLIAEALRRIVVASHEHEVIWTARDGSEAVRLAADARPDLILMDLLMPEMDGVEATRRIMEASPCAILIVTASPDQNTNLVFRALGAGALDVTATPILAGNIGSDQQLLAKIRTIGKLIRHEPAAEGTRIPALPDDGQPAQTVKHLVAIGSSTGGPMALAGILRAWTPPPGVTAVIVQHIDQAFSDSFARWLSDQAGFPIDVIQDGGRLLPGHVMVAKTNDHVLLDAHGRLSYCPEPAEYAYRPSINVFFACVARHWTRGATGVLLTGMGRDGAEGLLAMRQAGHDTIAQDRASSAVYGMPRAAAELGAAASILPLQDIGAALRRRLSALPSLPSSCLPGAARNAP</sequence>
<dbReference type="Pfam" id="PF00072">
    <property type="entry name" value="Response_reg"/>
    <property type="match status" value="1"/>
</dbReference>
<evidence type="ECO:0000256" key="3">
    <source>
        <dbReference type="ARBA" id="ARBA00022553"/>
    </source>
</evidence>
<keyword evidence="4 6" id="KW-0378">Hydrolase</keyword>
<accession>A0A6B3SPB7</accession>
<dbReference type="Gene3D" id="3.40.50.180">
    <property type="entry name" value="Methylesterase CheB, C-terminal domain"/>
    <property type="match status" value="1"/>
</dbReference>
<proteinExistence type="inferred from homology"/>
<dbReference type="EC" id="3.5.1.44" evidence="6"/>
<feature type="modified residue" description="4-aspartylphosphate" evidence="6 8">
    <location>
        <position position="53"/>
    </location>
</feature>
<dbReference type="GO" id="GO:0008168">
    <property type="term" value="F:methyltransferase activity"/>
    <property type="evidence" value="ECO:0007669"/>
    <property type="project" value="UniProtKB-KW"/>
</dbReference>
<comment type="PTM">
    <text evidence="6">Phosphorylated by CheA. Phosphorylation of the N-terminal regulatory domain activates the methylesterase activity.</text>
</comment>
<evidence type="ECO:0000256" key="4">
    <source>
        <dbReference type="ARBA" id="ARBA00022801"/>
    </source>
</evidence>
<dbReference type="GO" id="GO:0005737">
    <property type="term" value="C:cytoplasm"/>
    <property type="evidence" value="ECO:0007669"/>
    <property type="project" value="UniProtKB-SubCell"/>
</dbReference>
<dbReference type="GO" id="GO:0006935">
    <property type="term" value="P:chemotaxis"/>
    <property type="evidence" value="ECO:0007669"/>
    <property type="project" value="UniProtKB-UniRule"/>
</dbReference>
<evidence type="ECO:0000256" key="5">
    <source>
        <dbReference type="ARBA" id="ARBA00048267"/>
    </source>
</evidence>
<keyword evidence="3 6" id="KW-0597">Phosphoprotein</keyword>
<dbReference type="InterPro" id="IPR035909">
    <property type="entry name" value="CheB_C"/>
</dbReference>
<dbReference type="GO" id="GO:0008984">
    <property type="term" value="F:protein-glutamate methylesterase activity"/>
    <property type="evidence" value="ECO:0007669"/>
    <property type="project" value="UniProtKB-UniRule"/>
</dbReference>
<gene>
    <name evidence="6 11" type="primary">cheB</name>
    <name evidence="11" type="ORF">G3574_05660</name>
</gene>
<evidence type="ECO:0000256" key="1">
    <source>
        <dbReference type="ARBA" id="ARBA00022490"/>
    </source>
</evidence>
<keyword evidence="11" id="KW-0489">Methyltransferase</keyword>
<evidence type="ECO:0000313" key="11">
    <source>
        <dbReference type="EMBL" id="NEX60556.1"/>
    </source>
</evidence>
<dbReference type="GO" id="GO:0050568">
    <property type="term" value="F:protein-glutamine glutaminase activity"/>
    <property type="evidence" value="ECO:0007669"/>
    <property type="project" value="UniProtKB-UniRule"/>
</dbReference>
<name>A0A6B3SPB7_9BURK</name>
<dbReference type="AlphaFoldDB" id="A0A6B3SPB7"/>
<comment type="caution">
    <text evidence="11">The sequence shown here is derived from an EMBL/GenBank/DDBJ whole genome shotgun (WGS) entry which is preliminary data.</text>
</comment>
<keyword evidence="2 6" id="KW-0145">Chemotaxis</keyword>
<dbReference type="InterPro" id="IPR011006">
    <property type="entry name" value="CheY-like_superfamily"/>
</dbReference>